<name>A0AAV1AQ97_VICFA</name>
<dbReference type="AlphaFoldDB" id="A0AAV1AQ97"/>
<keyword evidence="2" id="KW-1185">Reference proteome</keyword>
<dbReference type="Proteomes" id="UP001157006">
    <property type="component" value="Chromosome 4"/>
</dbReference>
<evidence type="ECO:0000313" key="2">
    <source>
        <dbReference type="Proteomes" id="UP001157006"/>
    </source>
</evidence>
<organism evidence="1 2">
    <name type="scientific">Vicia faba</name>
    <name type="common">Broad bean</name>
    <name type="synonym">Faba vulgaris</name>
    <dbReference type="NCBI Taxonomy" id="3906"/>
    <lineage>
        <taxon>Eukaryota</taxon>
        <taxon>Viridiplantae</taxon>
        <taxon>Streptophyta</taxon>
        <taxon>Embryophyta</taxon>
        <taxon>Tracheophyta</taxon>
        <taxon>Spermatophyta</taxon>
        <taxon>Magnoliopsida</taxon>
        <taxon>eudicotyledons</taxon>
        <taxon>Gunneridae</taxon>
        <taxon>Pentapetalae</taxon>
        <taxon>rosids</taxon>
        <taxon>fabids</taxon>
        <taxon>Fabales</taxon>
        <taxon>Fabaceae</taxon>
        <taxon>Papilionoideae</taxon>
        <taxon>50 kb inversion clade</taxon>
        <taxon>NPAAA clade</taxon>
        <taxon>Hologalegina</taxon>
        <taxon>IRL clade</taxon>
        <taxon>Fabeae</taxon>
        <taxon>Vicia</taxon>
    </lineage>
</organism>
<evidence type="ECO:0000313" key="1">
    <source>
        <dbReference type="EMBL" id="CAI8611472.1"/>
    </source>
</evidence>
<dbReference type="EMBL" id="OX451739">
    <property type="protein sequence ID" value="CAI8611472.1"/>
    <property type="molecule type" value="Genomic_DNA"/>
</dbReference>
<accession>A0AAV1AQ97</accession>
<protein>
    <submittedName>
        <fullName evidence="1">Uncharacterized protein</fullName>
    </submittedName>
</protein>
<reference evidence="1 2" key="1">
    <citation type="submission" date="2023-01" db="EMBL/GenBank/DDBJ databases">
        <authorList>
            <person name="Kreplak J."/>
        </authorList>
    </citation>
    <scope>NUCLEOTIDE SEQUENCE [LARGE SCALE GENOMIC DNA]</scope>
</reference>
<proteinExistence type="predicted"/>
<sequence length="135" mass="15139">MKLFSKFYIQEFSLFYLKNSKKILFPIFVPLTLAILHLSHPWHRPHNFMAPAMLQVAPATPFSGSRHLSLLSESGSSHLHSLLVLRPPCLSKRPPPASKPSATLHQATVTTKILVVSFVISADSFIFSLRFNVTD</sequence>
<gene>
    <name evidence="1" type="ORF">VFH_IV230960</name>
</gene>